<dbReference type="FunFam" id="3.40.50.2000:FF:000078">
    <property type="entry name" value="Glycosyltransferase"/>
    <property type="match status" value="1"/>
</dbReference>
<dbReference type="SMR" id="A0A0P0W2E0"/>
<dbReference type="InterPro" id="IPR035595">
    <property type="entry name" value="UDP_glycos_trans_CS"/>
</dbReference>
<dbReference type="STRING" id="39947.A0A0P0W2E0"/>
<dbReference type="OMA" id="PEDTCMQ"/>
<name>A0A0P0W2E0_ORYSJ</name>
<reference evidence="8" key="1">
    <citation type="journal article" date="2005" name="Nature">
        <title>The map-based sequence of the rice genome.</title>
        <authorList>
            <consortium name="International rice genome sequencing project (IRGSP)"/>
            <person name="Matsumoto T."/>
            <person name="Wu J."/>
            <person name="Kanamori H."/>
            <person name="Katayose Y."/>
            <person name="Fujisawa M."/>
            <person name="Namiki N."/>
            <person name="Mizuno H."/>
            <person name="Yamamoto K."/>
            <person name="Antonio B.A."/>
            <person name="Baba T."/>
            <person name="Sakata K."/>
            <person name="Nagamura Y."/>
            <person name="Aoki H."/>
            <person name="Arikawa K."/>
            <person name="Arita K."/>
            <person name="Bito T."/>
            <person name="Chiden Y."/>
            <person name="Fujitsuka N."/>
            <person name="Fukunaka R."/>
            <person name="Hamada M."/>
            <person name="Harada C."/>
            <person name="Hayashi A."/>
            <person name="Hijishita S."/>
            <person name="Honda M."/>
            <person name="Hosokawa S."/>
            <person name="Ichikawa Y."/>
            <person name="Idonuma A."/>
            <person name="Iijima M."/>
            <person name="Ikeda M."/>
            <person name="Ikeno M."/>
            <person name="Ito K."/>
            <person name="Ito S."/>
            <person name="Ito T."/>
            <person name="Ito Y."/>
            <person name="Ito Y."/>
            <person name="Iwabuchi A."/>
            <person name="Kamiya K."/>
            <person name="Karasawa W."/>
            <person name="Kurita K."/>
            <person name="Katagiri S."/>
            <person name="Kikuta A."/>
            <person name="Kobayashi H."/>
            <person name="Kobayashi N."/>
            <person name="Machita K."/>
            <person name="Maehara T."/>
            <person name="Masukawa M."/>
            <person name="Mizubayashi T."/>
            <person name="Mukai Y."/>
            <person name="Nagasaki H."/>
            <person name="Nagata Y."/>
            <person name="Naito S."/>
            <person name="Nakashima M."/>
            <person name="Nakama Y."/>
            <person name="Nakamichi Y."/>
            <person name="Nakamura M."/>
            <person name="Meguro A."/>
            <person name="Negishi M."/>
            <person name="Ohta I."/>
            <person name="Ohta T."/>
            <person name="Okamoto M."/>
            <person name="Ono N."/>
            <person name="Saji S."/>
            <person name="Sakaguchi M."/>
            <person name="Sakai K."/>
            <person name="Shibata M."/>
            <person name="Shimokawa T."/>
            <person name="Song J."/>
            <person name="Takazaki Y."/>
            <person name="Terasawa K."/>
            <person name="Tsugane M."/>
            <person name="Tsuji K."/>
            <person name="Ueda S."/>
            <person name="Waki K."/>
            <person name="Yamagata H."/>
            <person name="Yamamoto M."/>
            <person name="Yamamoto S."/>
            <person name="Yamane H."/>
            <person name="Yoshiki S."/>
            <person name="Yoshihara R."/>
            <person name="Yukawa K."/>
            <person name="Zhong H."/>
            <person name="Yano M."/>
            <person name="Yuan Q."/>
            <person name="Ouyang S."/>
            <person name="Liu J."/>
            <person name="Jones K.M."/>
            <person name="Gansberger K."/>
            <person name="Moffat K."/>
            <person name="Hill J."/>
            <person name="Bera J."/>
            <person name="Fadrosh D."/>
            <person name="Jin S."/>
            <person name="Johri S."/>
            <person name="Kim M."/>
            <person name="Overton L."/>
            <person name="Reardon M."/>
            <person name="Tsitrin T."/>
            <person name="Vuong H."/>
            <person name="Weaver B."/>
            <person name="Ciecko A."/>
            <person name="Tallon L."/>
            <person name="Jackson J."/>
            <person name="Pai G."/>
            <person name="Aken S.V."/>
            <person name="Utterback T."/>
            <person name="Reidmuller S."/>
            <person name="Feldblyum T."/>
            <person name="Hsiao J."/>
            <person name="Zismann V."/>
            <person name="Iobst S."/>
            <person name="de Vazeille A.R."/>
            <person name="Buell C.R."/>
            <person name="Ying K."/>
            <person name="Li Y."/>
            <person name="Lu T."/>
            <person name="Huang Y."/>
            <person name="Zhao Q."/>
            <person name="Feng Q."/>
            <person name="Zhang L."/>
            <person name="Zhu J."/>
            <person name="Weng Q."/>
            <person name="Mu J."/>
            <person name="Lu Y."/>
            <person name="Fan D."/>
            <person name="Liu Y."/>
            <person name="Guan J."/>
            <person name="Zhang Y."/>
            <person name="Yu S."/>
            <person name="Liu X."/>
            <person name="Zhang Y."/>
            <person name="Hong G."/>
            <person name="Han B."/>
            <person name="Choisne N."/>
            <person name="Demange N."/>
            <person name="Orjeda G."/>
            <person name="Samain S."/>
            <person name="Cattolico L."/>
            <person name="Pelletier E."/>
            <person name="Couloux A."/>
            <person name="Segurens B."/>
            <person name="Wincker P."/>
            <person name="D'Hont A."/>
            <person name="Scarpelli C."/>
            <person name="Weissenbach J."/>
            <person name="Salanoubat M."/>
            <person name="Quetier F."/>
            <person name="Yu Y."/>
            <person name="Kim H.R."/>
            <person name="Rambo T."/>
            <person name="Currie J."/>
            <person name="Collura K."/>
            <person name="Luo M."/>
            <person name="Yang T."/>
            <person name="Ammiraju J.S.S."/>
            <person name="Engler F."/>
            <person name="Soderlund C."/>
            <person name="Wing R.A."/>
            <person name="Palmer L.E."/>
            <person name="de la Bastide M."/>
            <person name="Spiegel L."/>
            <person name="Nascimento L."/>
            <person name="Zutavern T."/>
            <person name="O'Shaughnessy A."/>
            <person name="Dike S."/>
            <person name="Dedhia N."/>
            <person name="Preston R."/>
            <person name="Balija V."/>
            <person name="McCombie W.R."/>
            <person name="Chow T."/>
            <person name="Chen H."/>
            <person name="Chung M."/>
            <person name="Chen C."/>
            <person name="Shaw J."/>
            <person name="Wu H."/>
            <person name="Hsiao K."/>
            <person name="Chao Y."/>
            <person name="Chu M."/>
            <person name="Cheng C."/>
            <person name="Hour A."/>
            <person name="Lee P."/>
            <person name="Lin S."/>
            <person name="Lin Y."/>
            <person name="Liou J."/>
            <person name="Liu S."/>
            <person name="Hsing Y."/>
            <person name="Raghuvanshi S."/>
            <person name="Mohanty A."/>
            <person name="Bharti A.K."/>
            <person name="Gaur A."/>
            <person name="Gupta V."/>
            <person name="Kumar D."/>
            <person name="Ravi V."/>
            <person name="Vij S."/>
            <person name="Kapur A."/>
            <person name="Khurana P."/>
            <person name="Khurana P."/>
            <person name="Khurana J.P."/>
            <person name="Tyagi A.K."/>
            <person name="Gaikwad K."/>
            <person name="Singh A."/>
            <person name="Dalal V."/>
            <person name="Srivastava S."/>
            <person name="Dixit A."/>
            <person name="Pal A.K."/>
            <person name="Ghazi I.A."/>
            <person name="Yadav M."/>
            <person name="Pandit A."/>
            <person name="Bhargava A."/>
            <person name="Sureshbabu K."/>
            <person name="Batra K."/>
            <person name="Sharma T.R."/>
            <person name="Mohapatra T."/>
            <person name="Singh N.K."/>
            <person name="Messing J."/>
            <person name="Nelson A.B."/>
            <person name="Fuks G."/>
            <person name="Kavchok S."/>
            <person name="Keizer G."/>
            <person name="Linton E."/>
            <person name="Llaca V."/>
            <person name="Song R."/>
            <person name="Tanyolac B."/>
            <person name="Young S."/>
            <person name="Ho-Il K."/>
            <person name="Hahn J.H."/>
            <person name="Sangsakoo G."/>
            <person name="Vanavichit A."/>
            <person name="de Mattos Luiz.A.T."/>
            <person name="Zimmer P.D."/>
            <person name="Malone G."/>
            <person name="Dellagostin O."/>
            <person name="de Oliveira A.C."/>
            <person name="Bevan M."/>
            <person name="Bancroft I."/>
            <person name="Minx P."/>
            <person name="Cordum H."/>
            <person name="Wilson R."/>
            <person name="Cheng Z."/>
            <person name="Jin W."/>
            <person name="Jiang J."/>
            <person name="Leong S.A."/>
            <person name="Iwama H."/>
            <person name="Gojobori T."/>
            <person name="Itoh T."/>
            <person name="Niimura Y."/>
            <person name="Fujii Y."/>
            <person name="Habara T."/>
            <person name="Sakai H."/>
            <person name="Sato Y."/>
            <person name="Wilson G."/>
            <person name="Kumar K."/>
            <person name="McCouch S."/>
            <person name="Juretic N."/>
            <person name="Hoen D."/>
            <person name="Wright S."/>
            <person name="Bruskiewich R."/>
            <person name="Bureau T."/>
            <person name="Miyao A."/>
            <person name="Hirochika H."/>
            <person name="Nishikawa T."/>
            <person name="Kadowaki K."/>
            <person name="Sugiura M."/>
            <person name="Burr B."/>
            <person name="Sasaki T."/>
        </authorList>
    </citation>
    <scope>NUCLEOTIDE SEQUENCE [LARGE SCALE GENOMIC DNA]</scope>
    <source>
        <strain evidence="8">cv. Nipponbare</strain>
    </source>
</reference>
<dbReference type="Gene3D" id="3.40.50.2000">
    <property type="entry name" value="Glycogen Phosphorylase B"/>
    <property type="match status" value="2"/>
</dbReference>
<dbReference type="EC" id="2.4.1.-" evidence="5"/>
<dbReference type="PaxDb" id="39947-A0A0P0W2E0"/>
<accession>A0A0P0W2E0</accession>
<reference evidence="7 8" key="2">
    <citation type="journal article" date="2013" name="Plant Cell Physiol.">
        <title>Rice Annotation Project Database (RAP-DB): an integrative and interactive database for rice genomics.</title>
        <authorList>
            <person name="Sakai H."/>
            <person name="Lee S.S."/>
            <person name="Tanaka T."/>
            <person name="Numa H."/>
            <person name="Kim J."/>
            <person name="Kawahara Y."/>
            <person name="Wakimoto H."/>
            <person name="Yang C.C."/>
            <person name="Iwamoto M."/>
            <person name="Abe T."/>
            <person name="Yamada Y."/>
            <person name="Muto A."/>
            <person name="Inokuchi H."/>
            <person name="Ikemura T."/>
            <person name="Matsumoto T."/>
            <person name="Sasaki T."/>
            <person name="Itoh T."/>
        </authorList>
    </citation>
    <scope>NUCLEOTIDE SEQUENCE [LARGE SCALE GENOMIC DNA]</scope>
    <source>
        <strain evidence="8">cv. Nipponbare</strain>
    </source>
</reference>
<keyword evidence="3 4" id="KW-0808">Transferase</keyword>
<dbReference type="SUPFAM" id="SSF53756">
    <property type="entry name" value="UDP-Glycosyltransferase/glycogen phosphorylase"/>
    <property type="match status" value="1"/>
</dbReference>
<dbReference type="EMBL" id="AP014959">
    <property type="protein sequence ID" value="BAS85861.1"/>
    <property type="molecule type" value="Genomic_DNA"/>
</dbReference>
<dbReference type="AlphaFoldDB" id="A0A0P0W2E0"/>
<evidence type="ECO:0000256" key="4">
    <source>
        <dbReference type="RuleBase" id="RU003718"/>
    </source>
</evidence>
<evidence type="ECO:0000256" key="5">
    <source>
        <dbReference type="RuleBase" id="RU362057"/>
    </source>
</evidence>
<evidence type="ECO:0000256" key="1">
    <source>
        <dbReference type="ARBA" id="ARBA00009995"/>
    </source>
</evidence>
<dbReference type="eggNOG" id="KOG1192">
    <property type="taxonomic scope" value="Eukaryota"/>
</dbReference>
<evidence type="ECO:0000259" key="6">
    <source>
        <dbReference type="Pfam" id="PF26168"/>
    </source>
</evidence>
<sequence length="515" mass="54251">MAHVLVVPYPSQGHMNPMVQFARKLASKGVAVTVVTTRFIERTTSSSAGGGGLDACPGVRVEVISDGHDEGGVASAASLEEYLATLDAAGAASLAGLVAAEARGAGADRLPFTCVVYDTFAPWAGRVARGLGLPAVAFSTQSCAVSAVYHYVHEGKLAVPAPEQEPATSRSAAFAGLPEMERRELPSFVLGDGPYPTLAVFALSQFADAGKDDWVLFNSFDELESEVSEELINRRFNVLAGLSTQWKARAIGPCVPLPAGDGATGRFTYGANLLDPEDTCMQWLDTKPPSSVAYVSFGSFASLGAAQTEELARGLLAAGRPFLWVVRATEEAQLPRHLLDAATASGDALVVRWSPQLDVLAHRATGCFVTHCGWNSTLEALGFGVPMVAMPLWTDQPTNALLVERAWGAGVRARRGDADADDAAGGTAAMFLRGDIERCVRAVMDGEEQEAARARARGEARRWSDAARAAVSPGGSSDRSLDEFVEFLRGGSGADAGEKWKTLVWEGSEAAASEM</sequence>
<evidence type="ECO:0000256" key="2">
    <source>
        <dbReference type="ARBA" id="ARBA00022676"/>
    </source>
</evidence>
<dbReference type="InterPro" id="IPR002213">
    <property type="entry name" value="UDP_glucos_trans"/>
</dbReference>
<dbReference type="PROSITE" id="PS00375">
    <property type="entry name" value="UDPGT"/>
    <property type="match status" value="1"/>
</dbReference>
<evidence type="ECO:0007829" key="9">
    <source>
        <dbReference type="PeptideAtlas" id="A0A0P0W2E0"/>
    </source>
</evidence>
<protein>
    <recommendedName>
        <fullName evidence="5">Glycosyltransferase</fullName>
        <ecNumber evidence="5">2.4.1.-</ecNumber>
    </recommendedName>
</protein>
<dbReference type="GO" id="GO:0005737">
    <property type="term" value="C:cytoplasm"/>
    <property type="evidence" value="ECO:0000318"/>
    <property type="project" value="GO_Central"/>
</dbReference>
<dbReference type="GO" id="GO:0080043">
    <property type="term" value="F:quercetin 3-O-glucosyltransferase activity"/>
    <property type="evidence" value="ECO:0000318"/>
    <property type="project" value="GO_Central"/>
</dbReference>
<dbReference type="Pfam" id="PF26168">
    <property type="entry name" value="Glyco_transf_N"/>
    <property type="match status" value="1"/>
</dbReference>
<dbReference type="BRENDA" id="2.4.1.121">
    <property type="organism ID" value="8948"/>
</dbReference>
<evidence type="ECO:0000313" key="7">
    <source>
        <dbReference type="EMBL" id="BAS85861.1"/>
    </source>
</evidence>
<dbReference type="PANTHER" id="PTHR11926:SF1500">
    <property type="entry name" value="INDOLE-3-ACETATE BETA-GLUCOSYLTRANSFERASE"/>
    <property type="match status" value="1"/>
</dbReference>
<dbReference type="InterPro" id="IPR058980">
    <property type="entry name" value="Glyco_transf_N"/>
</dbReference>
<evidence type="ECO:0007829" key="10">
    <source>
        <dbReference type="ProteomicsDB" id="A0A0P0W2E0"/>
    </source>
</evidence>
<dbReference type="Pfam" id="PF00201">
    <property type="entry name" value="UDPGT"/>
    <property type="match status" value="1"/>
</dbReference>
<proteinExistence type="evidence at protein level"/>
<gene>
    <name evidence="7" type="ordered locus">Os03g0693600</name>
    <name evidence="7" type="ORF">OSNPB_030693600</name>
</gene>
<dbReference type="FunCoup" id="A0A0P0W2E0">
    <property type="interactions" value="3"/>
</dbReference>
<dbReference type="InParanoid" id="A0A0P0W2E0"/>
<keyword evidence="8" id="KW-1185">Reference proteome</keyword>
<evidence type="ECO:0000256" key="3">
    <source>
        <dbReference type="ARBA" id="ARBA00022679"/>
    </source>
</evidence>
<dbReference type="GO" id="GO:0080044">
    <property type="term" value="F:quercetin 7-O-glucosyltransferase activity"/>
    <property type="evidence" value="ECO:0000318"/>
    <property type="project" value="GO_Central"/>
</dbReference>
<reference evidence="7 8" key="3">
    <citation type="journal article" date="2013" name="Rice">
        <title>Improvement of the Oryza sativa Nipponbare reference genome using next generation sequence and optical map data.</title>
        <authorList>
            <person name="Kawahara Y."/>
            <person name="de la Bastide M."/>
            <person name="Hamilton J.P."/>
            <person name="Kanamori H."/>
            <person name="McCombie W.R."/>
            <person name="Ouyang S."/>
            <person name="Schwartz D.C."/>
            <person name="Tanaka T."/>
            <person name="Wu J."/>
            <person name="Zhou S."/>
            <person name="Childs K.L."/>
            <person name="Davidson R.M."/>
            <person name="Lin H."/>
            <person name="Quesada-Ocampo L."/>
            <person name="Vaillancourt B."/>
            <person name="Sakai H."/>
            <person name="Lee S.S."/>
            <person name="Kim J."/>
            <person name="Numa H."/>
            <person name="Itoh T."/>
            <person name="Buell C.R."/>
            <person name="Matsumoto T."/>
        </authorList>
    </citation>
    <scope>NUCLEOTIDE SEQUENCE [LARGE SCALE GENOMIC DNA]</scope>
    <source>
        <strain evidence="8">cv. Nipponbare</strain>
    </source>
</reference>
<evidence type="ECO:0000313" key="8">
    <source>
        <dbReference type="Proteomes" id="UP000059680"/>
    </source>
</evidence>
<feature type="domain" description="Glycosyltransferase N-terminal" evidence="6">
    <location>
        <begin position="4"/>
        <end position="42"/>
    </location>
</feature>
<comment type="similarity">
    <text evidence="1 4">Belongs to the UDP-glycosyltransferase family.</text>
</comment>
<keyword evidence="9 10" id="KW-1267">Proteomics identification</keyword>
<dbReference type="PANTHER" id="PTHR11926">
    <property type="entry name" value="GLUCOSYL/GLUCURONOSYL TRANSFERASES"/>
    <property type="match status" value="1"/>
</dbReference>
<dbReference type="CDD" id="cd03784">
    <property type="entry name" value="GT1_Gtf-like"/>
    <property type="match status" value="1"/>
</dbReference>
<keyword evidence="2 4" id="KW-0328">Glycosyltransferase</keyword>
<organism evidence="7 8">
    <name type="scientific">Oryza sativa subsp. japonica</name>
    <name type="common">Rice</name>
    <dbReference type="NCBI Taxonomy" id="39947"/>
    <lineage>
        <taxon>Eukaryota</taxon>
        <taxon>Viridiplantae</taxon>
        <taxon>Streptophyta</taxon>
        <taxon>Embryophyta</taxon>
        <taxon>Tracheophyta</taxon>
        <taxon>Spermatophyta</taxon>
        <taxon>Magnoliopsida</taxon>
        <taxon>Liliopsida</taxon>
        <taxon>Poales</taxon>
        <taxon>Poaceae</taxon>
        <taxon>BOP clade</taxon>
        <taxon>Oryzoideae</taxon>
        <taxon>Oryzeae</taxon>
        <taxon>Oryzinae</taxon>
        <taxon>Oryza</taxon>
        <taxon>Oryza sativa</taxon>
    </lineage>
</organism>
<dbReference type="Proteomes" id="UP000059680">
    <property type="component" value="Chromosome 3"/>
</dbReference>